<evidence type="ECO:0000313" key="8">
    <source>
        <dbReference type="Proteomes" id="UP001629214"/>
    </source>
</evidence>
<protein>
    <submittedName>
        <fullName evidence="7">Response regulator transcription factor</fullName>
    </submittedName>
</protein>
<name>A0ABW8Z7K2_9BURK</name>
<dbReference type="InterPro" id="IPR011006">
    <property type="entry name" value="CheY-like_superfamily"/>
</dbReference>
<keyword evidence="2" id="KW-0238">DNA-binding</keyword>
<dbReference type="PRINTS" id="PR00038">
    <property type="entry name" value="HTHLUXR"/>
</dbReference>
<evidence type="ECO:0000259" key="5">
    <source>
        <dbReference type="PROSITE" id="PS50043"/>
    </source>
</evidence>
<dbReference type="Pfam" id="PF00072">
    <property type="entry name" value="Response_reg"/>
    <property type="match status" value="1"/>
</dbReference>
<evidence type="ECO:0000256" key="2">
    <source>
        <dbReference type="ARBA" id="ARBA00023125"/>
    </source>
</evidence>
<gene>
    <name evidence="7" type="ORF">PQR63_10570</name>
</gene>
<dbReference type="InterPro" id="IPR016032">
    <property type="entry name" value="Sig_transdc_resp-reg_C-effctor"/>
</dbReference>
<dbReference type="PROSITE" id="PS50110">
    <property type="entry name" value="RESPONSE_REGULATORY"/>
    <property type="match status" value="1"/>
</dbReference>
<reference evidence="7 8" key="1">
    <citation type="journal article" date="2024" name="Chem. Sci.">
        <title>Discovery of megapolipeptins by genome mining of a Burkholderiales bacteria collection.</title>
        <authorList>
            <person name="Paulo B.S."/>
            <person name="Recchia M.J.J."/>
            <person name="Lee S."/>
            <person name="Fergusson C.H."/>
            <person name="Romanowski S.B."/>
            <person name="Hernandez A."/>
            <person name="Krull N."/>
            <person name="Liu D.Y."/>
            <person name="Cavanagh H."/>
            <person name="Bos A."/>
            <person name="Gray C.A."/>
            <person name="Murphy B.T."/>
            <person name="Linington R.G."/>
            <person name="Eustaquio A.S."/>
        </authorList>
    </citation>
    <scope>NUCLEOTIDE SEQUENCE [LARGE SCALE GENOMIC DNA]</scope>
    <source>
        <strain evidence="7 8">RL21-008-BIB-B</strain>
    </source>
</reference>
<dbReference type="Gene3D" id="3.40.50.2300">
    <property type="match status" value="1"/>
</dbReference>
<keyword evidence="8" id="KW-1185">Reference proteome</keyword>
<accession>A0ABW8Z7K2</accession>
<organism evidence="7 8">
    <name type="scientific">Herbaspirillum rhizosphaerae</name>
    <dbReference type="NCBI Taxonomy" id="346179"/>
    <lineage>
        <taxon>Bacteria</taxon>
        <taxon>Pseudomonadati</taxon>
        <taxon>Pseudomonadota</taxon>
        <taxon>Betaproteobacteria</taxon>
        <taxon>Burkholderiales</taxon>
        <taxon>Oxalobacteraceae</taxon>
        <taxon>Herbaspirillum</taxon>
    </lineage>
</organism>
<dbReference type="SMART" id="SM00448">
    <property type="entry name" value="REC"/>
    <property type="match status" value="1"/>
</dbReference>
<dbReference type="InterPro" id="IPR000792">
    <property type="entry name" value="Tscrpt_reg_LuxR_C"/>
</dbReference>
<dbReference type="PANTHER" id="PTHR43214">
    <property type="entry name" value="TWO-COMPONENT RESPONSE REGULATOR"/>
    <property type="match status" value="1"/>
</dbReference>
<dbReference type="CDD" id="cd06170">
    <property type="entry name" value="LuxR_C_like"/>
    <property type="match status" value="1"/>
</dbReference>
<dbReference type="SUPFAM" id="SSF52172">
    <property type="entry name" value="CheY-like"/>
    <property type="match status" value="1"/>
</dbReference>
<feature type="domain" description="HTH luxR-type" evidence="5">
    <location>
        <begin position="163"/>
        <end position="228"/>
    </location>
</feature>
<comment type="caution">
    <text evidence="7">The sequence shown here is derived from an EMBL/GenBank/DDBJ whole genome shotgun (WGS) entry which is preliminary data.</text>
</comment>
<evidence type="ECO:0000313" key="7">
    <source>
        <dbReference type="EMBL" id="MFL9878830.1"/>
    </source>
</evidence>
<dbReference type="InterPro" id="IPR039420">
    <property type="entry name" value="WalR-like"/>
</dbReference>
<dbReference type="PANTHER" id="PTHR43214:SF17">
    <property type="entry name" value="TRANSCRIPTIONAL REGULATORY PROTEIN RCSB"/>
    <property type="match status" value="1"/>
</dbReference>
<dbReference type="EMBL" id="JAQQFR010000006">
    <property type="protein sequence ID" value="MFL9878830.1"/>
    <property type="molecule type" value="Genomic_DNA"/>
</dbReference>
<dbReference type="PROSITE" id="PS50043">
    <property type="entry name" value="HTH_LUXR_2"/>
    <property type="match status" value="1"/>
</dbReference>
<proteinExistence type="predicted"/>
<evidence type="ECO:0000256" key="4">
    <source>
        <dbReference type="SAM" id="MobiDB-lite"/>
    </source>
</evidence>
<dbReference type="SUPFAM" id="SSF46894">
    <property type="entry name" value="C-terminal effector domain of the bipartite response regulators"/>
    <property type="match status" value="1"/>
</dbReference>
<feature type="modified residue" description="4-aspartylphosphate" evidence="3">
    <location>
        <position position="62"/>
    </location>
</feature>
<feature type="domain" description="Response regulatory" evidence="6">
    <location>
        <begin position="11"/>
        <end position="129"/>
    </location>
</feature>
<dbReference type="CDD" id="cd17535">
    <property type="entry name" value="REC_NarL-like"/>
    <property type="match status" value="1"/>
</dbReference>
<dbReference type="InterPro" id="IPR001789">
    <property type="entry name" value="Sig_transdc_resp-reg_receiver"/>
</dbReference>
<feature type="region of interest" description="Disordered" evidence="4">
    <location>
        <begin position="150"/>
        <end position="170"/>
    </location>
</feature>
<sequence length="230" mass="25048">MMAWAGTNAIRIALLDDHAVVRHGLAARLKEESDFEVVGAYATSKDMMSALRASPADILLIDYSLSVNDIDGLNLIRALKVRFPGSKIIVSSSHYNPATVALAMRAGARGFVGKEQELSELIAAVRSVSVGRVHLNPLMAAEISSMLSNNNTQEDDLSGAGDSLTDHTELSPREREVLRCCLEGMSVTQIAEKFARSVKTISGQKQAAFRKLGVRNDNELFKIQHQLQDL</sequence>
<keyword evidence="1 3" id="KW-0597">Phosphoprotein</keyword>
<evidence type="ECO:0000256" key="3">
    <source>
        <dbReference type="PROSITE-ProRule" id="PRU00169"/>
    </source>
</evidence>
<dbReference type="PROSITE" id="PS00622">
    <property type="entry name" value="HTH_LUXR_1"/>
    <property type="match status" value="1"/>
</dbReference>
<dbReference type="SMART" id="SM00421">
    <property type="entry name" value="HTH_LUXR"/>
    <property type="match status" value="1"/>
</dbReference>
<dbReference type="InterPro" id="IPR058245">
    <property type="entry name" value="NreC/VraR/RcsB-like_REC"/>
</dbReference>
<dbReference type="Pfam" id="PF00196">
    <property type="entry name" value="GerE"/>
    <property type="match status" value="1"/>
</dbReference>
<evidence type="ECO:0000256" key="1">
    <source>
        <dbReference type="ARBA" id="ARBA00022553"/>
    </source>
</evidence>
<evidence type="ECO:0000259" key="6">
    <source>
        <dbReference type="PROSITE" id="PS50110"/>
    </source>
</evidence>
<dbReference type="Proteomes" id="UP001629214">
    <property type="component" value="Unassembled WGS sequence"/>
</dbReference>